<comment type="caution">
    <text evidence="2">The sequence shown here is derived from an EMBL/GenBank/DDBJ whole genome shotgun (WGS) entry which is preliminary data.</text>
</comment>
<dbReference type="AlphaFoldDB" id="A0A0A6PCJ2"/>
<sequence>MEIIMYILIFQGILGGFDVIWNHEYKESLPSKPSAALEQKIHGIRELFYAIIFLGLAWYSWHGFWAWVMAGILLIEIILTAWDFVTEDQTRQLSPTERITHLILSMTGGAYVALLIPILWQWSNEVSSLQSANYGFLSIVVSVFGIGVFGWAVRDLKSGFQLSQVHLGDV</sequence>
<evidence type="ECO:0000256" key="1">
    <source>
        <dbReference type="SAM" id="Phobius"/>
    </source>
</evidence>
<keyword evidence="3" id="KW-1185">Reference proteome</keyword>
<feature type="transmembrane region" description="Helical" evidence="1">
    <location>
        <begin position="43"/>
        <end position="59"/>
    </location>
</feature>
<evidence type="ECO:0000313" key="3">
    <source>
        <dbReference type="Proteomes" id="UP000030428"/>
    </source>
</evidence>
<gene>
    <name evidence="2" type="ORF">PN36_29625</name>
</gene>
<protein>
    <submittedName>
        <fullName evidence="2">Uncharacterized protein</fullName>
    </submittedName>
</protein>
<evidence type="ECO:0000313" key="2">
    <source>
        <dbReference type="EMBL" id="KHD08072.1"/>
    </source>
</evidence>
<organism evidence="2 3">
    <name type="scientific">Candidatus Thiomargarita nelsonii</name>
    <dbReference type="NCBI Taxonomy" id="1003181"/>
    <lineage>
        <taxon>Bacteria</taxon>
        <taxon>Pseudomonadati</taxon>
        <taxon>Pseudomonadota</taxon>
        <taxon>Gammaproteobacteria</taxon>
        <taxon>Thiotrichales</taxon>
        <taxon>Thiotrichaceae</taxon>
        <taxon>Thiomargarita</taxon>
    </lineage>
</organism>
<keyword evidence="1" id="KW-0472">Membrane</keyword>
<feature type="transmembrane region" description="Helical" evidence="1">
    <location>
        <begin position="134"/>
        <end position="153"/>
    </location>
</feature>
<proteinExistence type="predicted"/>
<reference evidence="2 3" key="1">
    <citation type="journal article" date="2016" name="Front. Microbiol.">
        <title>Single-Cell (Meta-)Genomics of a Dimorphic Candidatus Thiomargarita nelsonii Reveals Genomic Plasticity.</title>
        <authorList>
            <person name="Flood B.E."/>
            <person name="Fliss P."/>
            <person name="Jones D.S."/>
            <person name="Dick G.J."/>
            <person name="Jain S."/>
            <person name="Kaster A.K."/>
            <person name="Winkel M."/>
            <person name="Mussmann M."/>
            <person name="Bailey J."/>
        </authorList>
    </citation>
    <scope>NUCLEOTIDE SEQUENCE [LARGE SCALE GENOMIC DNA]</scope>
    <source>
        <strain evidence="2">Hydrate Ridge</strain>
    </source>
</reference>
<feature type="transmembrane region" description="Helical" evidence="1">
    <location>
        <begin position="102"/>
        <end position="122"/>
    </location>
</feature>
<dbReference type="EMBL" id="JSZA02000207">
    <property type="protein sequence ID" value="KHD08072.1"/>
    <property type="molecule type" value="Genomic_DNA"/>
</dbReference>
<keyword evidence="1" id="KW-1133">Transmembrane helix</keyword>
<feature type="transmembrane region" description="Helical" evidence="1">
    <location>
        <begin position="65"/>
        <end position="82"/>
    </location>
</feature>
<feature type="transmembrane region" description="Helical" evidence="1">
    <location>
        <begin position="6"/>
        <end position="22"/>
    </location>
</feature>
<dbReference type="Proteomes" id="UP000030428">
    <property type="component" value="Unassembled WGS sequence"/>
</dbReference>
<accession>A0A0A6PCJ2</accession>
<name>A0A0A6PCJ2_9GAMM</name>
<keyword evidence="1" id="KW-0812">Transmembrane</keyword>